<dbReference type="GO" id="GO:0036064">
    <property type="term" value="C:ciliary basal body"/>
    <property type="evidence" value="ECO:0007669"/>
    <property type="project" value="TreeGrafter"/>
</dbReference>
<dbReference type="AlphaFoldDB" id="A0A9W7LDS8"/>
<evidence type="ECO:0000259" key="5">
    <source>
        <dbReference type="Pfam" id="PF00188"/>
    </source>
</evidence>
<keyword evidence="8" id="KW-1185">Reference proteome</keyword>
<evidence type="ECO:0000313" key="7">
    <source>
        <dbReference type="EMBL" id="GMI46839.1"/>
    </source>
</evidence>
<feature type="coiled-coil region" evidence="4">
    <location>
        <begin position="551"/>
        <end position="615"/>
    </location>
</feature>
<dbReference type="InterPro" id="IPR025254">
    <property type="entry name" value="CCDC113/CCDC96_CC"/>
</dbReference>
<keyword evidence="3" id="KW-0966">Cell projection</keyword>
<dbReference type="Gene3D" id="3.40.33.10">
    <property type="entry name" value="CAP"/>
    <property type="match status" value="1"/>
</dbReference>
<name>A0A9W7LDS8_9STRA</name>
<feature type="coiled-coil region" evidence="4">
    <location>
        <begin position="732"/>
        <end position="788"/>
    </location>
</feature>
<evidence type="ECO:0000259" key="6">
    <source>
        <dbReference type="Pfam" id="PF13870"/>
    </source>
</evidence>
<reference evidence="8" key="1">
    <citation type="journal article" date="2023" name="Commun. Biol.">
        <title>Genome analysis of Parmales, the sister group of diatoms, reveals the evolutionary specialization of diatoms from phago-mixotrophs to photoautotrophs.</title>
        <authorList>
            <person name="Ban H."/>
            <person name="Sato S."/>
            <person name="Yoshikawa S."/>
            <person name="Yamada K."/>
            <person name="Nakamura Y."/>
            <person name="Ichinomiya M."/>
            <person name="Sato N."/>
            <person name="Blanc-Mathieu R."/>
            <person name="Endo H."/>
            <person name="Kuwata A."/>
            <person name="Ogata H."/>
        </authorList>
    </citation>
    <scope>NUCLEOTIDE SEQUENCE [LARGE SCALE GENOMIC DNA]</scope>
</reference>
<dbReference type="Pfam" id="PF13870">
    <property type="entry name" value="CCDC113_CCDC96_CC"/>
    <property type="match status" value="1"/>
</dbReference>
<dbReference type="SUPFAM" id="SSF55797">
    <property type="entry name" value="PR-1-like"/>
    <property type="match status" value="1"/>
</dbReference>
<dbReference type="Pfam" id="PF00188">
    <property type="entry name" value="CAP"/>
    <property type="match status" value="1"/>
</dbReference>
<gene>
    <name evidence="7" type="ORF">TrCOL_g11933</name>
</gene>
<dbReference type="GO" id="GO:0005930">
    <property type="term" value="C:axoneme"/>
    <property type="evidence" value="ECO:0007669"/>
    <property type="project" value="TreeGrafter"/>
</dbReference>
<proteinExistence type="predicted"/>
<evidence type="ECO:0000256" key="2">
    <source>
        <dbReference type="ARBA" id="ARBA00023054"/>
    </source>
</evidence>
<feature type="domain" description="CCDC113/CCDC96 coiled-coil" evidence="6">
    <location>
        <begin position="720"/>
        <end position="893"/>
    </location>
</feature>
<dbReference type="PANTHER" id="PTHR15654">
    <property type="entry name" value="COILED-COIL DOMAIN-CONTAINING PROTEIN 113-RELATED"/>
    <property type="match status" value="1"/>
</dbReference>
<dbReference type="Proteomes" id="UP001165065">
    <property type="component" value="Unassembled WGS sequence"/>
</dbReference>
<sequence length="903" mass="100547">MESEWKTAAVAAVNEARAAADLPPLAFSEALSLPADDHCLEMANNTFTSHYNLAGQKPYQRYASFGHSEHVAERVFGIDYNGLDVLDVSPQAVTQRIQEARKEFMEAENPACMSATANRVAVGIYSSDTAFRYIEVYAESYLELSEDNPSEIVGSEVTIRGTVSSESSPNKALGPYCCLVYHDPPSKAVNAATIKERFLGDYFDFSDNKAVVVWPWEIDFNVDDGKFSVPISFSSVPEAGTYYVQIYLKDKPEDIPYAEKQDGLEVPGDGAFCATGLVLTVDQKDPSVSPDKLSFPNMHIEAGTIEERQAKSMAVIASQNPDPKPISTIEALVGVGLVIPDSEYEQNLFVPVERQESGTIANLALSFKRVTSAEEGSDELGIAKVCFVEGIDGEDVVVPPGMTIVGGDLCKMVSGRDAEGEEKKNEDALAGNPSCYLCVAKAEVGSEAPLIVDLAVVYAESIEGETEFDMGSGYETVKAPDCVTDAFKSPIYLCTKVQGAGKLAADAMAEQAAMVAQEEIQNQMEDYSLASEEKSVQEFDLDVDLSKEDMLRDERERAERLALAAAQEEEDAQERAEQAMLSNLESNIESLEGERDDLTKEHSELQRKLAAYLASQKRRENSDRTNEKESMAAHEMEKQYNDTLTSIVLGEEKLNNQKTEYDKIAIDLQTRLDEKECKANDISQAFRDFKREISKGSENSRTGKPMPKKVIKQFEEAELKKDEETERVRLKNINLKMTVKKLENQLRAKEQLAEGLHLIDFEQLKIENQTLNEKIEERNEELHKLRKKNTTTVQVLTHIKEKLQAVQADNAVTRSRLGGLDEDLARARDRLTRLKRERESVRVSNAALKQRRGFANSNLLVVDYETRKQKLVAAKAQLAELMERHGILEDTINQAERVERRGN</sequence>
<evidence type="ECO:0000256" key="4">
    <source>
        <dbReference type="SAM" id="Coils"/>
    </source>
</evidence>
<comment type="caution">
    <text evidence="7">The sequence shown here is derived from an EMBL/GenBank/DDBJ whole genome shotgun (WGS) entry which is preliminary data.</text>
</comment>
<keyword evidence="2 4" id="KW-0175">Coiled coil</keyword>
<evidence type="ECO:0000256" key="3">
    <source>
        <dbReference type="ARBA" id="ARBA00023273"/>
    </source>
</evidence>
<dbReference type="InterPro" id="IPR051885">
    <property type="entry name" value="CC_CF"/>
</dbReference>
<evidence type="ECO:0008006" key="9">
    <source>
        <dbReference type="Google" id="ProtNLM"/>
    </source>
</evidence>
<evidence type="ECO:0000256" key="1">
    <source>
        <dbReference type="ARBA" id="ARBA00004138"/>
    </source>
</evidence>
<feature type="coiled-coil region" evidence="4">
    <location>
        <begin position="817"/>
        <end position="898"/>
    </location>
</feature>
<dbReference type="OrthoDB" id="10254794at2759"/>
<dbReference type="EMBL" id="BRYA01000315">
    <property type="protein sequence ID" value="GMI46839.1"/>
    <property type="molecule type" value="Genomic_DNA"/>
</dbReference>
<comment type="subcellular location">
    <subcellularLocation>
        <location evidence="1">Cell projection</location>
        <location evidence="1">Cilium</location>
    </subcellularLocation>
</comment>
<feature type="domain" description="SCP" evidence="5">
    <location>
        <begin position="11"/>
        <end position="81"/>
    </location>
</feature>
<organism evidence="7 8">
    <name type="scientific">Triparma columacea</name>
    <dbReference type="NCBI Taxonomy" id="722753"/>
    <lineage>
        <taxon>Eukaryota</taxon>
        <taxon>Sar</taxon>
        <taxon>Stramenopiles</taxon>
        <taxon>Ochrophyta</taxon>
        <taxon>Bolidophyceae</taxon>
        <taxon>Parmales</taxon>
        <taxon>Triparmaceae</taxon>
        <taxon>Triparma</taxon>
    </lineage>
</organism>
<evidence type="ECO:0000313" key="8">
    <source>
        <dbReference type="Proteomes" id="UP001165065"/>
    </source>
</evidence>
<dbReference type="InterPro" id="IPR035940">
    <property type="entry name" value="CAP_sf"/>
</dbReference>
<dbReference type="InterPro" id="IPR014044">
    <property type="entry name" value="CAP_dom"/>
</dbReference>
<dbReference type="GO" id="GO:0060271">
    <property type="term" value="P:cilium assembly"/>
    <property type="evidence" value="ECO:0007669"/>
    <property type="project" value="TreeGrafter"/>
</dbReference>
<dbReference type="PANTHER" id="PTHR15654:SF1">
    <property type="entry name" value="COILED-COIL DOMAIN-CONTAINING PROTEIN 96"/>
    <property type="match status" value="1"/>
</dbReference>
<protein>
    <recommendedName>
        <fullName evidence="9">DUF4201 domain-containing protein</fullName>
    </recommendedName>
</protein>
<accession>A0A9W7LDS8</accession>